<dbReference type="Proteomes" id="UP001149090">
    <property type="component" value="Unassembled WGS sequence"/>
</dbReference>
<sequence>MEYFTEEKEKELKIDILKQFYISKSKKEINIKQTIISLLDNPQIETFTIKKKKIYLISKIFQHLFDLLILNIQQFSFIFLSKTNFLTVYIITEIFSSNLINISQISQFFKIILFDLYYEKKEEFKLLSTTKISILYIFNNLIHK</sequence>
<comment type="caution">
    <text evidence="1">The sequence shown here is derived from an EMBL/GenBank/DDBJ whole genome shotgun (WGS) entry which is preliminary data.</text>
</comment>
<evidence type="ECO:0000313" key="1">
    <source>
        <dbReference type="EMBL" id="KAJ5079102.1"/>
    </source>
</evidence>
<evidence type="ECO:0000313" key="2">
    <source>
        <dbReference type="Proteomes" id="UP001149090"/>
    </source>
</evidence>
<reference evidence="1" key="1">
    <citation type="submission" date="2022-10" db="EMBL/GenBank/DDBJ databases">
        <title>Novel sulphate-reducing endosymbionts in the free-living metamonad Anaeramoeba.</title>
        <authorList>
            <person name="Jerlstrom-Hultqvist J."/>
            <person name="Cepicka I."/>
            <person name="Gallot-Lavallee L."/>
            <person name="Salas-Leiva D."/>
            <person name="Curtis B.A."/>
            <person name="Zahonova K."/>
            <person name="Pipaliya S."/>
            <person name="Dacks J."/>
            <person name="Roger A.J."/>
        </authorList>
    </citation>
    <scope>NUCLEOTIDE SEQUENCE</scope>
    <source>
        <strain evidence="1">BMAN</strain>
    </source>
</reference>
<dbReference type="EMBL" id="JAPDFW010000038">
    <property type="protein sequence ID" value="KAJ5079102.1"/>
    <property type="molecule type" value="Genomic_DNA"/>
</dbReference>
<keyword evidence="2" id="KW-1185">Reference proteome</keyword>
<organism evidence="1 2">
    <name type="scientific">Anaeramoeba ignava</name>
    <name type="common">Anaerobic marine amoeba</name>
    <dbReference type="NCBI Taxonomy" id="1746090"/>
    <lineage>
        <taxon>Eukaryota</taxon>
        <taxon>Metamonada</taxon>
        <taxon>Anaeramoebidae</taxon>
        <taxon>Anaeramoeba</taxon>
    </lineage>
</organism>
<gene>
    <name evidence="1" type="ORF">M0811_14608</name>
</gene>
<proteinExistence type="predicted"/>
<name>A0A9Q0LUD3_ANAIG</name>
<protein>
    <submittedName>
        <fullName evidence="1">Uncharacterized protein</fullName>
    </submittedName>
</protein>
<dbReference type="AlphaFoldDB" id="A0A9Q0LUD3"/>
<accession>A0A9Q0LUD3</accession>